<sequence>MGRQLVPQEESTIGEGSTTYGTFRYSRNNKEACTLRTECS</sequence>
<feature type="compositionally biased region" description="Polar residues" evidence="1">
    <location>
        <begin position="9"/>
        <end position="21"/>
    </location>
</feature>
<dbReference type="AlphaFoldDB" id="A0A0E9XB15"/>
<accession>A0A0E9XB15</accession>
<protein>
    <submittedName>
        <fullName evidence="2">Uncharacterized protein</fullName>
    </submittedName>
</protein>
<reference evidence="2" key="1">
    <citation type="submission" date="2014-11" db="EMBL/GenBank/DDBJ databases">
        <authorList>
            <person name="Amaro Gonzalez C."/>
        </authorList>
    </citation>
    <scope>NUCLEOTIDE SEQUENCE</scope>
</reference>
<feature type="region of interest" description="Disordered" evidence="1">
    <location>
        <begin position="1"/>
        <end position="21"/>
    </location>
</feature>
<dbReference type="EMBL" id="GBXM01008768">
    <property type="protein sequence ID" value="JAH99809.1"/>
    <property type="molecule type" value="Transcribed_RNA"/>
</dbReference>
<evidence type="ECO:0000313" key="2">
    <source>
        <dbReference type="EMBL" id="JAH99809.1"/>
    </source>
</evidence>
<name>A0A0E9XB15_ANGAN</name>
<organism evidence="2">
    <name type="scientific">Anguilla anguilla</name>
    <name type="common">European freshwater eel</name>
    <name type="synonym">Muraena anguilla</name>
    <dbReference type="NCBI Taxonomy" id="7936"/>
    <lineage>
        <taxon>Eukaryota</taxon>
        <taxon>Metazoa</taxon>
        <taxon>Chordata</taxon>
        <taxon>Craniata</taxon>
        <taxon>Vertebrata</taxon>
        <taxon>Euteleostomi</taxon>
        <taxon>Actinopterygii</taxon>
        <taxon>Neopterygii</taxon>
        <taxon>Teleostei</taxon>
        <taxon>Anguilliformes</taxon>
        <taxon>Anguillidae</taxon>
        <taxon>Anguilla</taxon>
    </lineage>
</organism>
<evidence type="ECO:0000256" key="1">
    <source>
        <dbReference type="SAM" id="MobiDB-lite"/>
    </source>
</evidence>
<reference evidence="2" key="2">
    <citation type="journal article" date="2015" name="Fish Shellfish Immunol.">
        <title>Early steps in the European eel (Anguilla anguilla)-Vibrio vulnificus interaction in the gills: Role of the RtxA13 toxin.</title>
        <authorList>
            <person name="Callol A."/>
            <person name="Pajuelo D."/>
            <person name="Ebbesson L."/>
            <person name="Teles M."/>
            <person name="MacKenzie S."/>
            <person name="Amaro C."/>
        </authorList>
    </citation>
    <scope>NUCLEOTIDE SEQUENCE</scope>
</reference>
<proteinExistence type="predicted"/>